<dbReference type="Pfam" id="PF18812">
    <property type="entry name" value="PBECR3"/>
    <property type="match status" value="1"/>
</dbReference>
<dbReference type="AlphaFoldDB" id="A0A060PUZ1"/>
<keyword evidence="1" id="KW-0175">Coiled coil</keyword>
<reference evidence="3 4" key="1">
    <citation type="submission" date="2013-11" db="EMBL/GenBank/DDBJ databases">
        <title>Estimation of Helicobacter pylori bacteriophage ecology using H. pylori isolates.</title>
        <authorList>
            <person name="Uchiyama J."/>
            <person name="Takemura-Uchiyama I."/>
            <person name="Ujihara T."/>
            <person name="Matsuzaki S."/>
        </authorList>
    </citation>
    <scope>NUCLEOTIDE SEQUENCE [LARGE SCALE GENOMIC DNA]</scope>
    <source>
        <strain evidence="3 4">NY40</strain>
    </source>
</reference>
<dbReference type="HOGENOM" id="CLU_007296_0_0_7"/>
<protein>
    <recommendedName>
        <fullName evidence="2">Phage-Barnase-EndoU-ColicinE5/D-RelE like nuclease 3 domain-containing protein</fullName>
    </recommendedName>
</protein>
<evidence type="ECO:0000259" key="2">
    <source>
        <dbReference type="Pfam" id="PF18812"/>
    </source>
</evidence>
<dbReference type="InterPro" id="IPR041301">
    <property type="entry name" value="PBECR3"/>
</dbReference>
<name>A0A060PUZ1_HELPX</name>
<feature type="domain" description="Phage-Barnase-EndoU-ColicinE5/D-RelE like nuclease 3" evidence="2">
    <location>
        <begin position="216"/>
        <end position="330"/>
    </location>
</feature>
<proteinExistence type="predicted"/>
<dbReference type="Proteomes" id="UP000031662">
    <property type="component" value="Chromosome"/>
</dbReference>
<gene>
    <name evidence="3" type="ORF">NY40_1096</name>
</gene>
<accession>A0A060PUZ1</accession>
<evidence type="ECO:0000313" key="3">
    <source>
        <dbReference type="EMBL" id="BAO98103.1"/>
    </source>
</evidence>
<sequence length="362" mass="40617">MQFLNKLNEFKSDVFTTPKAKEYIDIASGFHKLFKNDAKIAESLKPAITKNLSQGLATTLSGALKYQWTKFTLGTLYRNAPDRILGVKLPKALNEATAGAALKYHLKRALERSHSISEFSKNLELSTQNAKFSNNTLKIIEELTNSIKQASEEIKEKAFDFSNQKLTNEQIKELLNNAEIPTSGRDAITFGVNNLNPEIVEFLHKNNKKMIIEKASNKELELLKDANFKQNIRASLDHDAIAHILKRNGVNSVNVKNGESPITYDDIANYRYIVNNADAILRTLDNEDKEVISAFKQINGYAVVVEQAVNKKNELVLKTMFKSNGDYKNNDVYKEFSSTSLDANAKVCHRLSSHGGAEKNNT</sequence>
<evidence type="ECO:0000313" key="4">
    <source>
        <dbReference type="Proteomes" id="UP000031662"/>
    </source>
</evidence>
<organism evidence="3 4">
    <name type="scientific">Helicobacter pylori NY40</name>
    <dbReference type="NCBI Taxonomy" id="1426844"/>
    <lineage>
        <taxon>Bacteria</taxon>
        <taxon>Pseudomonadati</taxon>
        <taxon>Campylobacterota</taxon>
        <taxon>Epsilonproteobacteria</taxon>
        <taxon>Campylobacterales</taxon>
        <taxon>Helicobacteraceae</taxon>
        <taxon>Helicobacter</taxon>
    </lineage>
</organism>
<dbReference type="EMBL" id="AP014523">
    <property type="protein sequence ID" value="BAO98103.1"/>
    <property type="molecule type" value="Genomic_DNA"/>
</dbReference>
<feature type="coiled-coil region" evidence="1">
    <location>
        <begin position="133"/>
        <end position="160"/>
    </location>
</feature>
<evidence type="ECO:0000256" key="1">
    <source>
        <dbReference type="SAM" id="Coils"/>
    </source>
</evidence>